<keyword evidence="2" id="KW-0378">Hydrolase</keyword>
<evidence type="ECO:0000313" key="5">
    <source>
        <dbReference type="Proteomes" id="UP001162640"/>
    </source>
</evidence>
<dbReference type="PANTHER" id="PTHR43540:SF1">
    <property type="entry name" value="ISOCHORISMATASE HYDROLASE"/>
    <property type="match status" value="1"/>
</dbReference>
<dbReference type="AlphaFoldDB" id="A0A9W7BVG4"/>
<dbReference type="InterPro" id="IPR050272">
    <property type="entry name" value="Isochorismatase-like_hydrls"/>
</dbReference>
<dbReference type="Proteomes" id="UP001162640">
    <property type="component" value="Unassembled WGS sequence"/>
</dbReference>
<dbReference type="InterPro" id="IPR000868">
    <property type="entry name" value="Isochorismatase-like_dom"/>
</dbReference>
<dbReference type="Gene3D" id="3.40.50.850">
    <property type="entry name" value="Isochorismatase-like"/>
    <property type="match status" value="1"/>
</dbReference>
<dbReference type="GO" id="GO:0016787">
    <property type="term" value="F:hydrolase activity"/>
    <property type="evidence" value="ECO:0007669"/>
    <property type="project" value="UniProtKB-KW"/>
</dbReference>
<dbReference type="Pfam" id="PF00857">
    <property type="entry name" value="Isochorismatase"/>
    <property type="match status" value="1"/>
</dbReference>
<gene>
    <name evidence="4" type="ORF">TL16_g12913</name>
</gene>
<comment type="similarity">
    <text evidence="1">Belongs to the isochorismatase family.</text>
</comment>
<feature type="domain" description="Isochorismatase-like" evidence="3">
    <location>
        <begin position="7"/>
        <end position="170"/>
    </location>
</feature>
<comment type="caution">
    <text evidence="4">The sequence shown here is derived from an EMBL/GenBank/DDBJ whole genome shotgun (WGS) entry which is preliminary data.</text>
</comment>
<reference evidence="5" key="1">
    <citation type="journal article" date="2023" name="Commun. Biol.">
        <title>Genome analysis of Parmales, the sister group of diatoms, reveals the evolutionary specialization of diatoms from phago-mixotrophs to photoautotrophs.</title>
        <authorList>
            <person name="Ban H."/>
            <person name="Sato S."/>
            <person name="Yoshikawa S."/>
            <person name="Yamada K."/>
            <person name="Nakamura Y."/>
            <person name="Ichinomiya M."/>
            <person name="Sato N."/>
            <person name="Blanc-Mathieu R."/>
            <person name="Endo H."/>
            <person name="Kuwata A."/>
            <person name="Ogata H."/>
        </authorList>
    </citation>
    <scope>NUCLEOTIDE SEQUENCE [LARGE SCALE GENOMIC DNA]</scope>
</reference>
<evidence type="ECO:0000313" key="4">
    <source>
        <dbReference type="EMBL" id="GMH94462.1"/>
    </source>
</evidence>
<evidence type="ECO:0000256" key="1">
    <source>
        <dbReference type="ARBA" id="ARBA00006336"/>
    </source>
</evidence>
<name>A0A9W7BVG4_9STRA</name>
<evidence type="ECO:0000256" key="2">
    <source>
        <dbReference type="ARBA" id="ARBA00022801"/>
    </source>
</evidence>
<proteinExistence type="inferred from homology"/>
<evidence type="ECO:0000259" key="3">
    <source>
        <dbReference type="Pfam" id="PF00857"/>
    </source>
</evidence>
<protein>
    <recommendedName>
        <fullName evidence="3">Isochorismatase-like domain-containing protein</fullName>
    </recommendedName>
</protein>
<dbReference type="EMBL" id="BLQM01000559">
    <property type="protein sequence ID" value="GMH94462.1"/>
    <property type="molecule type" value="Genomic_DNA"/>
</dbReference>
<dbReference type="PANTHER" id="PTHR43540">
    <property type="entry name" value="PEROXYUREIDOACRYLATE/UREIDOACRYLATE AMIDOHYDROLASE-RELATED"/>
    <property type="match status" value="1"/>
</dbReference>
<sequence>MSQRRKALLLIDVQKAFWGPANHAATSSFPHLPTNVTKLLSTSRSCPHTSVIHIHAAYINAPWLKAFGKLNPQFSPSMETYANNPAIDFASPIEGEIIIGKPTFDGFQNTNLEETLKDLDVEEVHCAGLVTSACVLMTAHGAFSKGWDVSLVEDCCGDRSVERHEACLDTYGGYMFERIKINDVEK</sequence>
<dbReference type="InterPro" id="IPR036380">
    <property type="entry name" value="Isochorismatase-like_sf"/>
</dbReference>
<accession>A0A9W7BVG4</accession>
<dbReference type="SUPFAM" id="SSF52499">
    <property type="entry name" value="Isochorismatase-like hydrolases"/>
    <property type="match status" value="1"/>
</dbReference>
<organism evidence="4 5">
    <name type="scientific">Triparma laevis f. inornata</name>
    <dbReference type="NCBI Taxonomy" id="1714386"/>
    <lineage>
        <taxon>Eukaryota</taxon>
        <taxon>Sar</taxon>
        <taxon>Stramenopiles</taxon>
        <taxon>Ochrophyta</taxon>
        <taxon>Bolidophyceae</taxon>
        <taxon>Parmales</taxon>
        <taxon>Triparmaceae</taxon>
        <taxon>Triparma</taxon>
    </lineage>
</organism>
<dbReference type="CDD" id="cd00431">
    <property type="entry name" value="cysteine_hydrolases"/>
    <property type="match status" value="1"/>
</dbReference>